<keyword evidence="2" id="KW-0175">Coiled coil</keyword>
<dbReference type="PANTHER" id="PTHR36508:SF1">
    <property type="entry name" value="PROTEIN SLYX"/>
    <property type="match status" value="1"/>
</dbReference>
<dbReference type="RefSeq" id="WP_126785540.1">
    <property type="nucleotide sequence ID" value="NZ_PIQF01000004.1"/>
</dbReference>
<dbReference type="EMBL" id="PIQF01000004">
    <property type="protein sequence ID" value="RUO73739.1"/>
    <property type="molecule type" value="Genomic_DNA"/>
</dbReference>
<organism evidence="4 5">
    <name type="scientific">Idiomarina seosinensis</name>
    <dbReference type="NCBI Taxonomy" id="281739"/>
    <lineage>
        <taxon>Bacteria</taxon>
        <taxon>Pseudomonadati</taxon>
        <taxon>Pseudomonadota</taxon>
        <taxon>Gammaproteobacteria</taxon>
        <taxon>Alteromonadales</taxon>
        <taxon>Idiomarinaceae</taxon>
        <taxon>Idiomarina</taxon>
    </lineage>
</organism>
<evidence type="ECO:0000313" key="5">
    <source>
        <dbReference type="Proteomes" id="UP000287908"/>
    </source>
</evidence>
<dbReference type="Gene3D" id="1.20.5.300">
    <property type="match status" value="1"/>
</dbReference>
<evidence type="ECO:0000256" key="1">
    <source>
        <dbReference type="HAMAP-Rule" id="MF_00715"/>
    </source>
</evidence>
<dbReference type="AlphaFoldDB" id="A0A432Z7E8"/>
<dbReference type="InterPro" id="IPR007236">
    <property type="entry name" value="SlyX"/>
</dbReference>
<proteinExistence type="inferred from homology"/>
<keyword evidence="5" id="KW-1185">Reference proteome</keyword>
<comment type="similarity">
    <text evidence="1">Belongs to the SlyX family.</text>
</comment>
<accession>A0A432Z7E8</accession>
<evidence type="ECO:0000256" key="3">
    <source>
        <dbReference type="SAM" id="MobiDB-lite"/>
    </source>
</evidence>
<evidence type="ECO:0000313" key="4">
    <source>
        <dbReference type="EMBL" id="RUO73739.1"/>
    </source>
</evidence>
<dbReference type="HAMAP" id="MF_00715">
    <property type="entry name" value="SlyX"/>
    <property type="match status" value="1"/>
</dbReference>
<sequence length="76" mass="8739">MSANDNLIKRIENLETQLTFQEDIIDSLNQLVTQQNAELANVHEKIRWLGRKVSQLQHDSSGENSNSEQEPPPPHY</sequence>
<evidence type="ECO:0000256" key="2">
    <source>
        <dbReference type="SAM" id="Coils"/>
    </source>
</evidence>
<name>A0A432Z7E8_9GAMM</name>
<dbReference type="Pfam" id="PF04102">
    <property type="entry name" value="SlyX"/>
    <property type="match status" value="1"/>
</dbReference>
<reference evidence="4 5" key="1">
    <citation type="journal article" date="2011" name="Front. Microbiol.">
        <title>Genomic signatures of strain selection and enhancement in Bacillus atrophaeus var. globigii, a historical biowarfare simulant.</title>
        <authorList>
            <person name="Gibbons H.S."/>
            <person name="Broomall S.M."/>
            <person name="McNew L.A."/>
            <person name="Daligault H."/>
            <person name="Chapman C."/>
            <person name="Bruce D."/>
            <person name="Karavis M."/>
            <person name="Krepps M."/>
            <person name="McGregor P.A."/>
            <person name="Hong C."/>
            <person name="Park K.H."/>
            <person name="Akmal A."/>
            <person name="Feldman A."/>
            <person name="Lin J.S."/>
            <person name="Chang W.E."/>
            <person name="Higgs B.W."/>
            <person name="Demirev P."/>
            <person name="Lindquist J."/>
            <person name="Liem A."/>
            <person name="Fochler E."/>
            <person name="Read T.D."/>
            <person name="Tapia R."/>
            <person name="Johnson S."/>
            <person name="Bishop-Lilly K.A."/>
            <person name="Detter C."/>
            <person name="Han C."/>
            <person name="Sozhamannan S."/>
            <person name="Rosenzweig C.N."/>
            <person name="Skowronski E.W."/>
        </authorList>
    </citation>
    <scope>NUCLEOTIDE SEQUENCE [LARGE SCALE GENOMIC DNA]</scope>
    <source>
        <strain evidence="4 5">CL-SP19</strain>
    </source>
</reference>
<comment type="caution">
    <text evidence="4">The sequence shown here is derived from an EMBL/GenBank/DDBJ whole genome shotgun (WGS) entry which is preliminary data.</text>
</comment>
<dbReference type="PANTHER" id="PTHR36508">
    <property type="entry name" value="PROTEIN SLYX"/>
    <property type="match status" value="1"/>
</dbReference>
<feature type="region of interest" description="Disordered" evidence="3">
    <location>
        <begin position="53"/>
        <end position="76"/>
    </location>
</feature>
<dbReference type="OrthoDB" id="5771733at2"/>
<protein>
    <recommendedName>
        <fullName evidence="1">Protein SlyX homolog</fullName>
    </recommendedName>
</protein>
<feature type="coiled-coil region" evidence="2">
    <location>
        <begin position="4"/>
        <end position="45"/>
    </location>
</feature>
<dbReference type="Proteomes" id="UP000287908">
    <property type="component" value="Unassembled WGS sequence"/>
</dbReference>
<gene>
    <name evidence="1" type="primary">slyX</name>
    <name evidence="4" type="ORF">CWI81_12000</name>
</gene>